<evidence type="ECO:0000256" key="3">
    <source>
        <dbReference type="ARBA" id="ARBA00022452"/>
    </source>
</evidence>
<evidence type="ECO:0000256" key="5">
    <source>
        <dbReference type="ARBA" id="ARBA00022692"/>
    </source>
</evidence>
<feature type="signal peptide" evidence="13">
    <location>
        <begin position="1"/>
        <end position="23"/>
    </location>
</feature>
<feature type="domain" description="TonB-dependent receptor plug" evidence="15">
    <location>
        <begin position="47"/>
        <end position="152"/>
    </location>
</feature>
<keyword evidence="10 11" id="KW-0998">Cell outer membrane</keyword>
<evidence type="ECO:0000259" key="14">
    <source>
        <dbReference type="Pfam" id="PF00593"/>
    </source>
</evidence>
<keyword evidence="3 11" id="KW-1134">Transmembrane beta strand</keyword>
<protein>
    <submittedName>
        <fullName evidence="16">Membrane protein</fullName>
    </submittedName>
</protein>
<dbReference type="Proteomes" id="UP000054363">
    <property type="component" value="Unassembled WGS sequence"/>
</dbReference>
<evidence type="ECO:0000256" key="4">
    <source>
        <dbReference type="ARBA" id="ARBA00022496"/>
    </source>
</evidence>
<dbReference type="PANTHER" id="PTHR32552:SF81">
    <property type="entry name" value="TONB-DEPENDENT OUTER MEMBRANE RECEPTOR"/>
    <property type="match status" value="1"/>
</dbReference>
<dbReference type="STRING" id="435908.IDSA_08600"/>
<evidence type="ECO:0000259" key="15">
    <source>
        <dbReference type="Pfam" id="PF07715"/>
    </source>
</evidence>
<keyword evidence="4" id="KW-0410">Iron transport</keyword>
<dbReference type="AlphaFoldDB" id="A0A094ISB6"/>
<keyword evidence="8 12" id="KW-0798">TonB box</keyword>
<comment type="caution">
    <text evidence="16">The sequence shown here is derived from an EMBL/GenBank/DDBJ whole genome shotgun (WGS) entry which is preliminary data.</text>
</comment>
<keyword evidence="9 11" id="KW-0472">Membrane</keyword>
<keyword evidence="5 11" id="KW-0812">Transmembrane</keyword>
<proteinExistence type="inferred from homology"/>
<dbReference type="CDD" id="cd01347">
    <property type="entry name" value="ligand_gated_channel"/>
    <property type="match status" value="1"/>
</dbReference>
<feature type="domain" description="TonB-dependent receptor-like beta-barrel" evidence="14">
    <location>
        <begin position="237"/>
        <end position="664"/>
    </location>
</feature>
<evidence type="ECO:0000256" key="8">
    <source>
        <dbReference type="ARBA" id="ARBA00023077"/>
    </source>
</evidence>
<dbReference type="InterPro" id="IPR036942">
    <property type="entry name" value="Beta-barrel_TonB_sf"/>
</dbReference>
<keyword evidence="6" id="KW-0408">Iron</keyword>
<evidence type="ECO:0000256" key="11">
    <source>
        <dbReference type="PROSITE-ProRule" id="PRU01360"/>
    </source>
</evidence>
<dbReference type="Pfam" id="PF07715">
    <property type="entry name" value="Plug"/>
    <property type="match status" value="1"/>
</dbReference>
<keyword evidence="13" id="KW-0732">Signal</keyword>
<name>A0A094ISB6_9GAMM</name>
<dbReference type="SUPFAM" id="SSF56935">
    <property type="entry name" value="Porins"/>
    <property type="match status" value="1"/>
</dbReference>
<dbReference type="EMBL" id="JPER01000004">
    <property type="protein sequence ID" value="KFZ30585.1"/>
    <property type="molecule type" value="Genomic_DNA"/>
</dbReference>
<keyword evidence="7" id="KW-0406">Ion transport</keyword>
<evidence type="ECO:0000313" key="16">
    <source>
        <dbReference type="EMBL" id="KFZ30585.1"/>
    </source>
</evidence>
<dbReference type="InterPro" id="IPR000531">
    <property type="entry name" value="Beta-barrel_TonB"/>
</dbReference>
<evidence type="ECO:0000256" key="6">
    <source>
        <dbReference type="ARBA" id="ARBA00023004"/>
    </source>
</evidence>
<accession>A0A094ISB6</accession>
<dbReference type="eggNOG" id="COG4206">
    <property type="taxonomic scope" value="Bacteria"/>
</dbReference>
<comment type="subcellular location">
    <subcellularLocation>
        <location evidence="1 11">Cell outer membrane</location>
        <topology evidence="1 11">Multi-pass membrane protein</topology>
    </subcellularLocation>
</comment>
<evidence type="ECO:0000256" key="10">
    <source>
        <dbReference type="ARBA" id="ARBA00023237"/>
    </source>
</evidence>
<dbReference type="RefSeq" id="WP_034775841.1">
    <property type="nucleotide sequence ID" value="NZ_JPER01000004.1"/>
</dbReference>
<evidence type="ECO:0000256" key="13">
    <source>
        <dbReference type="SAM" id="SignalP"/>
    </source>
</evidence>
<dbReference type="GO" id="GO:0009279">
    <property type="term" value="C:cell outer membrane"/>
    <property type="evidence" value="ECO:0007669"/>
    <property type="project" value="UniProtKB-SubCell"/>
</dbReference>
<evidence type="ECO:0000256" key="2">
    <source>
        <dbReference type="ARBA" id="ARBA00022448"/>
    </source>
</evidence>
<evidence type="ECO:0000256" key="12">
    <source>
        <dbReference type="RuleBase" id="RU003357"/>
    </source>
</evidence>
<feature type="chain" id="PRO_5001898873" evidence="13">
    <location>
        <begin position="24"/>
        <end position="706"/>
    </location>
</feature>
<gene>
    <name evidence="16" type="ORF">IDSA_08600</name>
</gene>
<comment type="similarity">
    <text evidence="11 12">Belongs to the TonB-dependent receptor family.</text>
</comment>
<organism evidence="16 17">
    <name type="scientific">Pseudidiomarina salinarum</name>
    <dbReference type="NCBI Taxonomy" id="435908"/>
    <lineage>
        <taxon>Bacteria</taxon>
        <taxon>Pseudomonadati</taxon>
        <taxon>Pseudomonadota</taxon>
        <taxon>Gammaproteobacteria</taxon>
        <taxon>Alteromonadales</taxon>
        <taxon>Idiomarinaceae</taxon>
        <taxon>Pseudidiomarina</taxon>
    </lineage>
</organism>
<keyword evidence="17" id="KW-1185">Reference proteome</keyword>
<evidence type="ECO:0000313" key="17">
    <source>
        <dbReference type="Proteomes" id="UP000054363"/>
    </source>
</evidence>
<reference evidence="16 17" key="1">
    <citation type="submission" date="2014-06" db="EMBL/GenBank/DDBJ databases">
        <title>The draft genome sequence of Idiomarina salinarum ISL-52.</title>
        <authorList>
            <person name="Du J."/>
            <person name="Shao Z."/>
        </authorList>
    </citation>
    <scope>NUCLEOTIDE SEQUENCE [LARGE SCALE GENOMIC DNA]</scope>
    <source>
        <strain evidence="16 17">ISL-52</strain>
    </source>
</reference>
<dbReference type="PROSITE" id="PS52016">
    <property type="entry name" value="TONB_DEPENDENT_REC_3"/>
    <property type="match status" value="1"/>
</dbReference>
<evidence type="ECO:0000256" key="9">
    <source>
        <dbReference type="ARBA" id="ARBA00023136"/>
    </source>
</evidence>
<sequence length="706" mass="79124">MFFTRKTALSSAIALCIAPAALAAETLPEEPAERITIRGEYRSVPINEAATSVSVLTRDAMTERAAVHMEDVLNAIPNVNFSGGTSRARFIQIRGIGERSQFVDPINPSVGLLIDGINYSGLGQAAQLFDISQLEVYRGPQSGRFGADGLAGMMVLESTRPGPEFSGMAQLGVGNYDELKGGLAVGGSLGQLGEARASIYHHSDDGFINNIYLNRDDTQNRDELTARFNLYSELGTNWHLRTTLHGLDQNNGYDAFSLDNNRDTLSDEPGEDDLSSQAARFALTYMGWQHSELQLSYSTLSADSTYSYDEDWSYVGIAPGWEYSSFDSYIRDRRDHTLEARWLSTAPVDMGGVATDWVVGIYRYQRDEELRRDFFNWDLYTQATFFSNYESRHSAIYGELTHQLSSSWQLLTGLRAERYENPYQDSNGVTARPEDTMWGGRISLSYMPDNDSLWYTTLARGYKPGGVNGAALGKAQDQQLSEIEDFLLARATFAPELLTSLELGYKYNSADDRLALRSAVFYHSRDDVQLKSWINRDQSFVGYIENAASGEAMGAEIEVSYQVTGPLRSFVNLGWLDTEIEGFVTEDGEDISGRDQAHAPNYQVNAGIDYQLTDALQLTVQADAKDSFYYSNSHNQQSDSMVLLHTNLAWQLNNWQLSLWARNLTDEEYGIRGFYFGNDPRIGYEPELFEQFGEPRRFGITATYKF</sequence>
<evidence type="ECO:0000256" key="1">
    <source>
        <dbReference type="ARBA" id="ARBA00004571"/>
    </source>
</evidence>
<dbReference type="OrthoDB" id="127311at2"/>
<dbReference type="PANTHER" id="PTHR32552">
    <property type="entry name" value="FERRICHROME IRON RECEPTOR-RELATED"/>
    <property type="match status" value="1"/>
</dbReference>
<dbReference type="Gene3D" id="2.40.170.20">
    <property type="entry name" value="TonB-dependent receptor, beta-barrel domain"/>
    <property type="match status" value="1"/>
</dbReference>
<dbReference type="InterPro" id="IPR012910">
    <property type="entry name" value="Plug_dom"/>
</dbReference>
<evidence type="ECO:0000256" key="7">
    <source>
        <dbReference type="ARBA" id="ARBA00023065"/>
    </source>
</evidence>
<keyword evidence="2 11" id="KW-0813">Transport</keyword>
<dbReference type="InterPro" id="IPR039426">
    <property type="entry name" value="TonB-dep_rcpt-like"/>
</dbReference>
<dbReference type="GO" id="GO:0006826">
    <property type="term" value="P:iron ion transport"/>
    <property type="evidence" value="ECO:0007669"/>
    <property type="project" value="UniProtKB-KW"/>
</dbReference>
<dbReference type="Pfam" id="PF00593">
    <property type="entry name" value="TonB_dep_Rec_b-barrel"/>
    <property type="match status" value="1"/>
</dbReference>